<dbReference type="Gene3D" id="1.10.10.10">
    <property type="entry name" value="Winged helix-like DNA-binding domain superfamily/Winged helix DNA-binding domain"/>
    <property type="match status" value="1"/>
</dbReference>
<protein>
    <submittedName>
        <fullName evidence="8">SigE family RNA polymerase sigma factor</fullName>
    </submittedName>
</protein>
<evidence type="ECO:0000259" key="6">
    <source>
        <dbReference type="Pfam" id="PF04542"/>
    </source>
</evidence>
<dbReference type="PANTHER" id="PTHR43133:SF50">
    <property type="entry name" value="ECF RNA POLYMERASE SIGMA FACTOR SIGM"/>
    <property type="match status" value="1"/>
</dbReference>
<keyword evidence="9" id="KW-1185">Reference proteome</keyword>
<dbReference type="InterPro" id="IPR013325">
    <property type="entry name" value="RNA_pol_sigma_r2"/>
</dbReference>
<dbReference type="Proteomes" id="UP000800981">
    <property type="component" value="Unassembled WGS sequence"/>
</dbReference>
<accession>A0ABX0GQV5</accession>
<keyword evidence="3" id="KW-0731">Sigma factor</keyword>
<keyword evidence="5" id="KW-0804">Transcription</keyword>
<dbReference type="RefSeq" id="WP_166279326.1">
    <property type="nucleotide sequence ID" value="NZ_JAANNP010000002.1"/>
</dbReference>
<dbReference type="Pfam" id="PF04542">
    <property type="entry name" value="Sigma70_r2"/>
    <property type="match status" value="1"/>
</dbReference>
<comment type="caution">
    <text evidence="8">The sequence shown here is derived from an EMBL/GenBank/DDBJ whole genome shotgun (WGS) entry which is preliminary data.</text>
</comment>
<evidence type="ECO:0000256" key="3">
    <source>
        <dbReference type="ARBA" id="ARBA00023082"/>
    </source>
</evidence>
<dbReference type="EMBL" id="JAANNP010000002">
    <property type="protein sequence ID" value="NHC13226.1"/>
    <property type="molecule type" value="Genomic_DNA"/>
</dbReference>
<dbReference type="NCBIfam" id="TIGR02937">
    <property type="entry name" value="sigma70-ECF"/>
    <property type="match status" value="1"/>
</dbReference>
<keyword evidence="4" id="KW-0238">DNA-binding</keyword>
<dbReference type="InterPro" id="IPR039425">
    <property type="entry name" value="RNA_pol_sigma-70-like"/>
</dbReference>
<dbReference type="InterPro" id="IPR014325">
    <property type="entry name" value="RNA_pol_sigma-E_actinobac"/>
</dbReference>
<evidence type="ECO:0000256" key="5">
    <source>
        <dbReference type="ARBA" id="ARBA00023163"/>
    </source>
</evidence>
<evidence type="ECO:0000259" key="7">
    <source>
        <dbReference type="Pfam" id="PF04545"/>
    </source>
</evidence>
<dbReference type="CDD" id="cd06171">
    <property type="entry name" value="Sigma70_r4"/>
    <property type="match status" value="1"/>
</dbReference>
<evidence type="ECO:0000313" key="9">
    <source>
        <dbReference type="Proteomes" id="UP000800981"/>
    </source>
</evidence>
<feature type="domain" description="RNA polymerase sigma-70 region 2" evidence="6">
    <location>
        <begin position="17"/>
        <end position="82"/>
    </location>
</feature>
<dbReference type="SUPFAM" id="SSF88659">
    <property type="entry name" value="Sigma3 and sigma4 domains of RNA polymerase sigma factors"/>
    <property type="match status" value="1"/>
</dbReference>
<evidence type="ECO:0000313" key="8">
    <source>
        <dbReference type="EMBL" id="NHC13226.1"/>
    </source>
</evidence>
<proteinExistence type="inferred from homology"/>
<name>A0ABX0GQV5_9ACTN</name>
<dbReference type="Gene3D" id="1.10.1740.10">
    <property type="match status" value="1"/>
</dbReference>
<gene>
    <name evidence="8" type="ORF">G9H71_05450</name>
</gene>
<evidence type="ECO:0000256" key="2">
    <source>
        <dbReference type="ARBA" id="ARBA00023015"/>
    </source>
</evidence>
<dbReference type="Pfam" id="PF04545">
    <property type="entry name" value="Sigma70_r4"/>
    <property type="match status" value="1"/>
</dbReference>
<dbReference type="InterPro" id="IPR000943">
    <property type="entry name" value="RNA_pol_sigma70"/>
</dbReference>
<dbReference type="InterPro" id="IPR013324">
    <property type="entry name" value="RNA_pol_sigma_r3/r4-like"/>
</dbReference>
<dbReference type="InterPro" id="IPR007627">
    <property type="entry name" value="RNA_pol_sigma70_r2"/>
</dbReference>
<feature type="domain" description="RNA polymerase sigma-70 region 4" evidence="7">
    <location>
        <begin position="112"/>
        <end position="160"/>
    </location>
</feature>
<dbReference type="SUPFAM" id="SSF88946">
    <property type="entry name" value="Sigma2 domain of RNA polymerase sigma factors"/>
    <property type="match status" value="1"/>
</dbReference>
<keyword evidence="2" id="KW-0805">Transcription regulation</keyword>
<evidence type="ECO:0000256" key="1">
    <source>
        <dbReference type="ARBA" id="ARBA00010641"/>
    </source>
</evidence>
<dbReference type="PRINTS" id="PR00046">
    <property type="entry name" value="SIGMA70FCT"/>
</dbReference>
<dbReference type="NCBIfam" id="TIGR02983">
    <property type="entry name" value="SigE-fam_strep"/>
    <property type="match status" value="1"/>
</dbReference>
<evidence type="ECO:0000256" key="4">
    <source>
        <dbReference type="ARBA" id="ARBA00023125"/>
    </source>
</evidence>
<dbReference type="InterPro" id="IPR014284">
    <property type="entry name" value="RNA_pol_sigma-70_dom"/>
</dbReference>
<dbReference type="PANTHER" id="PTHR43133">
    <property type="entry name" value="RNA POLYMERASE ECF-TYPE SIGMA FACTO"/>
    <property type="match status" value="1"/>
</dbReference>
<comment type="similarity">
    <text evidence="1">Belongs to the sigma-70 factor family. ECF subfamily.</text>
</comment>
<dbReference type="InterPro" id="IPR036388">
    <property type="entry name" value="WH-like_DNA-bd_sf"/>
</dbReference>
<organism evidence="8 9">
    <name type="scientific">Motilibacter deserti</name>
    <dbReference type="NCBI Taxonomy" id="2714956"/>
    <lineage>
        <taxon>Bacteria</taxon>
        <taxon>Bacillati</taxon>
        <taxon>Actinomycetota</taxon>
        <taxon>Actinomycetes</taxon>
        <taxon>Motilibacterales</taxon>
        <taxon>Motilibacteraceae</taxon>
        <taxon>Motilibacter</taxon>
    </lineage>
</organism>
<reference evidence="8 9" key="1">
    <citation type="submission" date="2020-03" db="EMBL/GenBank/DDBJ databases">
        <title>Two novel Motilibacter sp.</title>
        <authorList>
            <person name="Liu S."/>
        </authorList>
    </citation>
    <scope>NUCLEOTIDE SEQUENCE [LARGE SCALE GENOMIC DNA]</scope>
    <source>
        <strain evidence="8 9">E257</strain>
    </source>
</reference>
<sequence>MHRTERSTADAEFADFVRSASPGLLQAAWLLTGEREAARDLVQTALLKTYAAWRRVRADDAYAYTRRVLVNAHVDRWRRRPWREAPSEQLPDLSPAPDATGTIDSRLALAQALGVLTRRERAVVVLRYYADLSEAQVADDLGISRGTVKSTASKALAKLRVSPGLRDDERAIPHPSRRT</sequence>
<dbReference type="InterPro" id="IPR007630">
    <property type="entry name" value="RNA_pol_sigma70_r4"/>
</dbReference>